<organism evidence="1 2">
    <name type="scientific">Cichorium intybus</name>
    <name type="common">Chicory</name>
    <dbReference type="NCBI Taxonomy" id="13427"/>
    <lineage>
        <taxon>Eukaryota</taxon>
        <taxon>Viridiplantae</taxon>
        <taxon>Streptophyta</taxon>
        <taxon>Embryophyta</taxon>
        <taxon>Tracheophyta</taxon>
        <taxon>Spermatophyta</taxon>
        <taxon>Magnoliopsida</taxon>
        <taxon>eudicotyledons</taxon>
        <taxon>Gunneridae</taxon>
        <taxon>Pentapetalae</taxon>
        <taxon>asterids</taxon>
        <taxon>campanulids</taxon>
        <taxon>Asterales</taxon>
        <taxon>Asteraceae</taxon>
        <taxon>Cichorioideae</taxon>
        <taxon>Cichorieae</taxon>
        <taxon>Cichoriinae</taxon>
        <taxon>Cichorium</taxon>
    </lineage>
</organism>
<proteinExistence type="predicted"/>
<dbReference type="Proteomes" id="UP001055811">
    <property type="component" value="Linkage Group LG04"/>
</dbReference>
<keyword evidence="2" id="KW-1185">Reference proteome</keyword>
<gene>
    <name evidence="1" type="ORF">L2E82_21396</name>
</gene>
<evidence type="ECO:0000313" key="2">
    <source>
        <dbReference type="Proteomes" id="UP001055811"/>
    </source>
</evidence>
<evidence type="ECO:0000313" key="1">
    <source>
        <dbReference type="EMBL" id="KAI3750666.1"/>
    </source>
</evidence>
<reference evidence="2" key="1">
    <citation type="journal article" date="2022" name="Mol. Ecol. Resour.">
        <title>The genomes of chicory, endive, great burdock and yacon provide insights into Asteraceae palaeo-polyploidization history and plant inulin production.</title>
        <authorList>
            <person name="Fan W."/>
            <person name="Wang S."/>
            <person name="Wang H."/>
            <person name="Wang A."/>
            <person name="Jiang F."/>
            <person name="Liu H."/>
            <person name="Zhao H."/>
            <person name="Xu D."/>
            <person name="Zhang Y."/>
        </authorList>
    </citation>
    <scope>NUCLEOTIDE SEQUENCE [LARGE SCALE GENOMIC DNA]</scope>
    <source>
        <strain evidence="2">cv. Punajuju</strain>
    </source>
</reference>
<comment type="caution">
    <text evidence="1">The sequence shown here is derived from an EMBL/GenBank/DDBJ whole genome shotgun (WGS) entry which is preliminary data.</text>
</comment>
<reference evidence="1 2" key="2">
    <citation type="journal article" date="2022" name="Mol. Ecol. Resour.">
        <title>The genomes of chicory, endive, great burdock and yacon provide insights into Asteraceae paleo-polyploidization history and plant inulin production.</title>
        <authorList>
            <person name="Fan W."/>
            <person name="Wang S."/>
            <person name="Wang H."/>
            <person name="Wang A."/>
            <person name="Jiang F."/>
            <person name="Liu H."/>
            <person name="Zhao H."/>
            <person name="Xu D."/>
            <person name="Zhang Y."/>
        </authorList>
    </citation>
    <scope>NUCLEOTIDE SEQUENCE [LARGE SCALE GENOMIC DNA]</scope>
    <source>
        <strain evidence="2">cv. Punajuju</strain>
        <tissue evidence="1">Leaves</tissue>
    </source>
</reference>
<accession>A0ACB9DW25</accession>
<protein>
    <submittedName>
        <fullName evidence="1">Uncharacterized protein</fullName>
    </submittedName>
</protein>
<dbReference type="EMBL" id="CM042012">
    <property type="protein sequence ID" value="KAI3750666.1"/>
    <property type="molecule type" value="Genomic_DNA"/>
</dbReference>
<name>A0ACB9DW25_CICIN</name>
<sequence>MYQLLQAVAIGFGYGNLHLTAAISIISDLRITKLPSTENPIETSNPQLEIKANNKANVTIIYLIWHREILQDVKSGTDGVVVTFSNFSDEGEQRWLDSRIDPGFQGGLVFSNPFSNECGAWRWKVGLSTMVGGGGVGDSEDAGSYKPTKLQSITN</sequence>